<name>A0A127PHE6_9BURK</name>
<accession>A0A127PHE6</accession>
<evidence type="ECO:0000313" key="2">
    <source>
        <dbReference type="Proteomes" id="UP000072421"/>
    </source>
</evidence>
<proteinExistence type="predicted"/>
<evidence type="ECO:0000313" key="1">
    <source>
        <dbReference type="EMBL" id="AMO97218.1"/>
    </source>
</evidence>
<reference evidence="1 2" key="1">
    <citation type="submission" date="2015-11" db="EMBL/GenBank/DDBJ databases">
        <title>Exploring the genomic traits of fungus-feeding bacterial genus Collimonas.</title>
        <authorList>
            <person name="Song C."/>
            <person name="Schmidt R."/>
            <person name="de Jager V."/>
            <person name="Krzyzanowska D."/>
            <person name="Jongedijk E."/>
            <person name="Cankar K."/>
            <person name="Beekwilder J."/>
            <person name="van Veen A."/>
            <person name="de Boer W."/>
            <person name="van Veen J.A."/>
            <person name="Garbeva P."/>
        </authorList>
    </citation>
    <scope>NUCLEOTIDE SEQUENCE [LARGE SCALE GENOMIC DNA]</scope>
    <source>
        <strain evidence="1 2">Ter6</strain>
    </source>
</reference>
<organism evidence="1">
    <name type="scientific">Collimonas fungivorans</name>
    <dbReference type="NCBI Taxonomy" id="158899"/>
    <lineage>
        <taxon>Bacteria</taxon>
        <taxon>Pseudomonadati</taxon>
        <taxon>Pseudomonadota</taxon>
        <taxon>Betaproteobacteria</taxon>
        <taxon>Burkholderiales</taxon>
        <taxon>Oxalobacteraceae</taxon>
        <taxon>Collimonas</taxon>
    </lineage>
</organism>
<dbReference type="Proteomes" id="UP000072421">
    <property type="component" value="Chromosome"/>
</dbReference>
<dbReference type="EMBL" id="CP013232">
    <property type="protein sequence ID" value="AMO97218.1"/>
    <property type="molecule type" value="Genomic_DNA"/>
</dbReference>
<gene>
    <name evidence="1" type="ORF">CFter6_4635</name>
</gene>
<sequence>MRTWLETKKMHGQSPKYPRTAGYRYWRYFTGSARRIYFEVL</sequence>
<dbReference type="AlphaFoldDB" id="A0A127PHE6"/>
<protein>
    <submittedName>
        <fullName evidence="1">Uncharacterized protein</fullName>
    </submittedName>
</protein>